<reference evidence="4 5" key="1">
    <citation type="submission" date="2023-04" db="EMBL/GenBank/DDBJ databases">
        <title>Genome of Basidiobolus ranarum AG-B5.</title>
        <authorList>
            <person name="Stajich J.E."/>
            <person name="Carter-House D."/>
            <person name="Gryganskyi A."/>
        </authorList>
    </citation>
    <scope>NUCLEOTIDE SEQUENCE [LARGE SCALE GENOMIC DNA]</scope>
    <source>
        <strain evidence="4 5">AG-B5</strain>
    </source>
</reference>
<organism evidence="4 5">
    <name type="scientific">Basidiobolus ranarum</name>
    <dbReference type="NCBI Taxonomy" id="34480"/>
    <lineage>
        <taxon>Eukaryota</taxon>
        <taxon>Fungi</taxon>
        <taxon>Fungi incertae sedis</taxon>
        <taxon>Zoopagomycota</taxon>
        <taxon>Entomophthoromycotina</taxon>
        <taxon>Basidiobolomycetes</taxon>
        <taxon>Basidiobolales</taxon>
        <taxon>Basidiobolaceae</taxon>
        <taxon>Basidiobolus</taxon>
    </lineage>
</organism>
<dbReference type="Pfam" id="PF10342">
    <property type="entry name" value="Kre9_KNH"/>
    <property type="match status" value="1"/>
</dbReference>
<feature type="signal peptide" evidence="2">
    <location>
        <begin position="1"/>
        <end position="22"/>
    </location>
</feature>
<sequence>MFTFNQIYLLLILSFVVTYVNGEISITQPVEHTEWERGEDAIIEWKIDAIDLAELVTIELREGPKANLALSYEIATDIDPNEESHHWSVPHDLASGDKYSIRIVTDKGSERYSHYFKIN</sequence>
<keyword evidence="1 2" id="KW-0732">Signal</keyword>
<comment type="caution">
    <text evidence="4">The sequence shown here is derived from an EMBL/GenBank/DDBJ whole genome shotgun (WGS) entry which is preliminary data.</text>
</comment>
<evidence type="ECO:0000256" key="1">
    <source>
        <dbReference type="ARBA" id="ARBA00022729"/>
    </source>
</evidence>
<gene>
    <name evidence="4" type="ORF">K7432_005533</name>
</gene>
<dbReference type="InterPro" id="IPR018466">
    <property type="entry name" value="Kre9/Knh1-like_N"/>
</dbReference>
<evidence type="ECO:0000256" key="2">
    <source>
        <dbReference type="SAM" id="SignalP"/>
    </source>
</evidence>
<feature type="domain" description="Yeast cell wall synthesis Kre9/Knh1-like N-terminal" evidence="3">
    <location>
        <begin position="29"/>
        <end position="118"/>
    </location>
</feature>
<dbReference type="PANTHER" id="PTHR40633">
    <property type="entry name" value="MATRIX PROTEIN, PUTATIVE (AFU_ORTHOLOGUE AFUA_8G05410)-RELATED"/>
    <property type="match status" value="1"/>
</dbReference>
<name>A0ABR2W2Z7_9FUNG</name>
<dbReference type="Proteomes" id="UP001479436">
    <property type="component" value="Unassembled WGS sequence"/>
</dbReference>
<evidence type="ECO:0000259" key="3">
    <source>
        <dbReference type="Pfam" id="PF10342"/>
    </source>
</evidence>
<evidence type="ECO:0000313" key="5">
    <source>
        <dbReference type="Proteomes" id="UP001479436"/>
    </source>
</evidence>
<dbReference type="PANTHER" id="PTHR40633:SF1">
    <property type="entry name" value="GPI ANCHORED SERINE-THREONINE RICH PROTEIN (AFU_ORTHOLOGUE AFUA_1G03630)"/>
    <property type="match status" value="1"/>
</dbReference>
<keyword evidence="5" id="KW-1185">Reference proteome</keyword>
<evidence type="ECO:0000313" key="4">
    <source>
        <dbReference type="EMBL" id="KAK9718410.1"/>
    </source>
</evidence>
<proteinExistence type="predicted"/>
<dbReference type="InterPro" id="IPR052982">
    <property type="entry name" value="SRP1/TIP1-like"/>
</dbReference>
<dbReference type="EMBL" id="JASJQH010007096">
    <property type="protein sequence ID" value="KAK9718410.1"/>
    <property type="molecule type" value="Genomic_DNA"/>
</dbReference>
<feature type="chain" id="PRO_5046262964" description="Yeast cell wall synthesis Kre9/Knh1-like N-terminal domain-containing protein" evidence="2">
    <location>
        <begin position="23"/>
        <end position="119"/>
    </location>
</feature>
<accession>A0ABR2W2Z7</accession>
<protein>
    <recommendedName>
        <fullName evidence="3">Yeast cell wall synthesis Kre9/Knh1-like N-terminal domain-containing protein</fullName>
    </recommendedName>
</protein>